<organism evidence="7 8">
    <name type="scientific">Phrynosoma platyrhinos</name>
    <name type="common">Desert horned lizard</name>
    <dbReference type="NCBI Taxonomy" id="52577"/>
    <lineage>
        <taxon>Eukaryota</taxon>
        <taxon>Metazoa</taxon>
        <taxon>Chordata</taxon>
        <taxon>Craniata</taxon>
        <taxon>Vertebrata</taxon>
        <taxon>Euteleostomi</taxon>
        <taxon>Lepidosauria</taxon>
        <taxon>Squamata</taxon>
        <taxon>Bifurcata</taxon>
        <taxon>Unidentata</taxon>
        <taxon>Episquamata</taxon>
        <taxon>Toxicofera</taxon>
        <taxon>Iguania</taxon>
        <taxon>Phrynosomatidae</taxon>
        <taxon>Phrynosomatinae</taxon>
        <taxon>Phrynosoma</taxon>
    </lineage>
</organism>
<protein>
    <recommendedName>
        <fullName evidence="5">Fructose-2,6-bisphosphatase TIGAR</fullName>
        <ecNumber evidence="2">3.1.3.46</ecNumber>
    </recommendedName>
    <alternativeName>
        <fullName evidence="6">TP53-induced glycolysis and apoptosis regulator</fullName>
    </alternativeName>
</protein>
<dbReference type="Proteomes" id="UP000826234">
    <property type="component" value="Unassembled WGS sequence"/>
</dbReference>
<evidence type="ECO:0000256" key="2">
    <source>
        <dbReference type="ARBA" id="ARBA00013067"/>
    </source>
</evidence>
<dbReference type="PANTHER" id="PTHR46517">
    <property type="entry name" value="FRUCTOSE-2,6-BISPHOSPHATASE TIGAR"/>
    <property type="match status" value="1"/>
</dbReference>
<dbReference type="EMBL" id="JAIPUX010005290">
    <property type="protein sequence ID" value="KAH0616350.1"/>
    <property type="molecule type" value="Genomic_DNA"/>
</dbReference>
<evidence type="ECO:0000256" key="4">
    <source>
        <dbReference type="ARBA" id="ARBA00038362"/>
    </source>
</evidence>
<evidence type="ECO:0000256" key="5">
    <source>
        <dbReference type="ARBA" id="ARBA00040907"/>
    </source>
</evidence>
<dbReference type="PANTHER" id="PTHR46517:SF1">
    <property type="entry name" value="FRUCTOSE-2,6-BISPHOSPHATASE TIGAR"/>
    <property type="match status" value="1"/>
</dbReference>
<gene>
    <name evidence="7" type="ORF">JD844_027389</name>
</gene>
<proteinExistence type="inferred from homology"/>
<dbReference type="SMART" id="SM00855">
    <property type="entry name" value="PGAM"/>
    <property type="match status" value="1"/>
</dbReference>
<dbReference type="InterPro" id="IPR029033">
    <property type="entry name" value="His_PPase_superfam"/>
</dbReference>
<evidence type="ECO:0000256" key="6">
    <source>
        <dbReference type="ARBA" id="ARBA00042275"/>
    </source>
</evidence>
<dbReference type="Gene3D" id="3.40.50.1240">
    <property type="entry name" value="Phosphoglycerate mutase-like"/>
    <property type="match status" value="2"/>
</dbReference>
<evidence type="ECO:0000313" key="8">
    <source>
        <dbReference type="Proteomes" id="UP000826234"/>
    </source>
</evidence>
<evidence type="ECO:0000313" key="7">
    <source>
        <dbReference type="EMBL" id="KAH0616350.1"/>
    </source>
</evidence>
<dbReference type="InterPro" id="IPR013078">
    <property type="entry name" value="His_Pase_superF_clade-1"/>
</dbReference>
<comment type="caution">
    <text evidence="7">The sequence shown here is derived from an EMBL/GenBank/DDBJ whole genome shotgun (WGS) entry which is preliminary data.</text>
</comment>
<dbReference type="PROSITE" id="PS00175">
    <property type="entry name" value="PG_MUTASE"/>
    <property type="match status" value="1"/>
</dbReference>
<dbReference type="Pfam" id="PF00300">
    <property type="entry name" value="His_Phos_1"/>
    <property type="match status" value="1"/>
</dbReference>
<evidence type="ECO:0000256" key="3">
    <source>
        <dbReference type="ARBA" id="ARBA00022801"/>
    </source>
</evidence>
<evidence type="ECO:0000256" key="1">
    <source>
        <dbReference type="ARBA" id="ARBA00000464"/>
    </source>
</evidence>
<comment type="similarity">
    <text evidence="4">Belongs to the phosphoglycerate mutase family.</text>
</comment>
<dbReference type="SUPFAM" id="SSF53254">
    <property type="entry name" value="Phosphoglycerate mutase-like"/>
    <property type="match status" value="1"/>
</dbReference>
<accession>A0ABQ7SG83</accession>
<reference evidence="7 8" key="1">
    <citation type="journal article" date="2022" name="Gigascience">
        <title>A chromosome-level genome assembly and annotation of the desert horned lizard, Phrynosoma platyrhinos, provides insight into chromosomal rearrangements among reptiles.</title>
        <authorList>
            <person name="Koochekian N."/>
            <person name="Ascanio A."/>
            <person name="Farleigh K."/>
            <person name="Card D.C."/>
            <person name="Schield D.R."/>
            <person name="Castoe T.A."/>
            <person name="Jezkova T."/>
        </authorList>
    </citation>
    <scope>NUCLEOTIDE SEQUENCE [LARGE SCALE GENOMIC DNA]</scope>
    <source>
        <strain evidence="7">NK-2021</strain>
    </source>
</reference>
<dbReference type="InterPro" id="IPR001345">
    <property type="entry name" value="PG/BPGM_mutase_AS"/>
</dbReference>
<dbReference type="EC" id="3.1.3.46" evidence="2"/>
<name>A0ABQ7SG83_PHRPL</name>
<dbReference type="CDD" id="cd07067">
    <property type="entry name" value="HP_PGM_like"/>
    <property type="match status" value="1"/>
</dbReference>
<sequence length="352" mass="39138">MVVFGLTVVRHGETKYNKEKILQGQGVDEPLSETGFQQASAAGIYLSNTRFTHVFSSDLLRAKQTTDSILRKNQFCKEISVNYDARLRERKYGVAEGKPLTNLKAMAKAAGEQCPSYTPPGGETLDEYQPFRAIRSQQSNHLQTFVPMSRPDHPGLVNLHQLHQLAALLHYANSSVSSLDGEDVGHPALIPRLVLVLTYSLADEVKARCQDFFEYLCYLISHEACLEKQFPPSTDRNDTELAGGSSTASLINCCSRLEFHSDSDRADEVLDANILVVSHGAYMRNWIGYFISNLGCIFPATVTKTELSSVSPNTGISQFIVKLEMIKDMKPQIHCICLNREDHLASLASEHL</sequence>
<dbReference type="InterPro" id="IPR051695">
    <property type="entry name" value="Phosphoglycerate_Mutase"/>
</dbReference>
<keyword evidence="3" id="KW-0378">Hydrolase</keyword>
<comment type="catalytic activity">
    <reaction evidence="1">
        <text>beta-D-fructose 2,6-bisphosphate + H2O = beta-D-fructose 6-phosphate + phosphate</text>
        <dbReference type="Rhea" id="RHEA:17289"/>
        <dbReference type="ChEBI" id="CHEBI:15377"/>
        <dbReference type="ChEBI" id="CHEBI:43474"/>
        <dbReference type="ChEBI" id="CHEBI:57634"/>
        <dbReference type="ChEBI" id="CHEBI:58579"/>
        <dbReference type="EC" id="3.1.3.46"/>
    </reaction>
</comment>
<keyword evidence="8" id="KW-1185">Reference proteome</keyword>